<dbReference type="PROSITE" id="PS50885">
    <property type="entry name" value="HAMP"/>
    <property type="match status" value="1"/>
</dbReference>
<accession>B8HUS7</accession>
<keyword evidence="4" id="KW-1003">Cell membrane</keyword>
<evidence type="ECO:0000256" key="3">
    <source>
        <dbReference type="ARBA" id="ARBA00012438"/>
    </source>
</evidence>
<dbReference type="InterPro" id="IPR004358">
    <property type="entry name" value="Sig_transdc_His_kin-like_C"/>
</dbReference>
<dbReference type="Pfam" id="PF00512">
    <property type="entry name" value="HisKA"/>
    <property type="match status" value="1"/>
</dbReference>
<evidence type="ECO:0000256" key="6">
    <source>
        <dbReference type="ARBA" id="ARBA00022679"/>
    </source>
</evidence>
<dbReference type="PANTHER" id="PTHR43711">
    <property type="entry name" value="TWO-COMPONENT HISTIDINE KINASE"/>
    <property type="match status" value="1"/>
</dbReference>
<dbReference type="SUPFAM" id="SSF103190">
    <property type="entry name" value="Sensory domain-like"/>
    <property type="match status" value="1"/>
</dbReference>
<keyword evidence="14" id="KW-0175">Coiled coil</keyword>
<evidence type="ECO:0000256" key="13">
    <source>
        <dbReference type="ARBA" id="ARBA00023136"/>
    </source>
</evidence>
<dbReference type="PANTHER" id="PTHR43711:SF26">
    <property type="entry name" value="SENSOR HISTIDINE KINASE RCSC"/>
    <property type="match status" value="1"/>
</dbReference>
<dbReference type="InterPro" id="IPR033479">
    <property type="entry name" value="dCache_1"/>
</dbReference>
<keyword evidence="6" id="KW-0808">Transferase</keyword>
<feature type="transmembrane region" description="Helical" evidence="15">
    <location>
        <begin position="20"/>
        <end position="42"/>
    </location>
</feature>
<feature type="coiled-coil region" evidence="14">
    <location>
        <begin position="561"/>
        <end position="590"/>
    </location>
</feature>
<evidence type="ECO:0000256" key="9">
    <source>
        <dbReference type="ARBA" id="ARBA00022777"/>
    </source>
</evidence>
<keyword evidence="10" id="KW-0067">ATP-binding</keyword>
<dbReference type="CDD" id="cd12913">
    <property type="entry name" value="PDC1_MCP_like"/>
    <property type="match status" value="1"/>
</dbReference>
<evidence type="ECO:0000256" key="11">
    <source>
        <dbReference type="ARBA" id="ARBA00022989"/>
    </source>
</evidence>
<dbReference type="Pfam" id="PF02743">
    <property type="entry name" value="dCache_1"/>
    <property type="match status" value="1"/>
</dbReference>
<evidence type="ECO:0000256" key="8">
    <source>
        <dbReference type="ARBA" id="ARBA00022741"/>
    </source>
</evidence>
<evidence type="ECO:0000256" key="4">
    <source>
        <dbReference type="ARBA" id="ARBA00022475"/>
    </source>
</evidence>
<comment type="catalytic activity">
    <reaction evidence="1">
        <text>ATP + protein L-histidine = ADP + protein N-phospho-L-histidine.</text>
        <dbReference type="EC" id="2.7.13.3"/>
    </reaction>
</comment>
<dbReference type="GO" id="GO:0005524">
    <property type="term" value="F:ATP binding"/>
    <property type="evidence" value="ECO:0007669"/>
    <property type="project" value="UniProtKB-KW"/>
</dbReference>
<dbReference type="Pfam" id="PF02518">
    <property type="entry name" value="HATPase_c"/>
    <property type="match status" value="1"/>
</dbReference>
<feature type="domain" description="Histidine kinase" evidence="16">
    <location>
        <begin position="594"/>
        <end position="809"/>
    </location>
</feature>
<dbReference type="InterPro" id="IPR035965">
    <property type="entry name" value="PAS-like_dom_sf"/>
</dbReference>
<dbReference type="Pfam" id="PF00672">
    <property type="entry name" value="HAMP"/>
    <property type="match status" value="1"/>
</dbReference>
<dbReference type="CDD" id="cd00082">
    <property type="entry name" value="HisKA"/>
    <property type="match status" value="1"/>
</dbReference>
<dbReference type="InterPro" id="IPR003661">
    <property type="entry name" value="HisK_dim/P_dom"/>
</dbReference>
<dbReference type="CDD" id="cd00075">
    <property type="entry name" value="HATPase"/>
    <property type="match status" value="1"/>
</dbReference>
<dbReference type="GO" id="GO:0000155">
    <property type="term" value="F:phosphorelay sensor kinase activity"/>
    <property type="evidence" value="ECO:0007669"/>
    <property type="project" value="InterPro"/>
</dbReference>
<dbReference type="InterPro" id="IPR003660">
    <property type="entry name" value="HAMP_dom"/>
</dbReference>
<dbReference type="InterPro" id="IPR050736">
    <property type="entry name" value="Sensor_HK_Regulatory"/>
</dbReference>
<dbReference type="Pfam" id="PF08448">
    <property type="entry name" value="PAS_4"/>
    <property type="match status" value="1"/>
</dbReference>
<evidence type="ECO:0000259" key="16">
    <source>
        <dbReference type="PROSITE" id="PS50109"/>
    </source>
</evidence>
<keyword evidence="13 15" id="KW-0472">Membrane</keyword>
<dbReference type="InterPro" id="IPR036890">
    <property type="entry name" value="HATPase_C_sf"/>
</dbReference>
<keyword evidence="11 15" id="KW-1133">Transmembrane helix</keyword>
<dbReference type="FunFam" id="3.30.565.10:FF:000037">
    <property type="entry name" value="Hybrid sensor histidine kinase/response regulator"/>
    <property type="match status" value="1"/>
</dbReference>
<dbReference type="SMART" id="SM00304">
    <property type="entry name" value="HAMP"/>
    <property type="match status" value="1"/>
</dbReference>
<dbReference type="InterPro" id="IPR013656">
    <property type="entry name" value="PAS_4"/>
</dbReference>
<evidence type="ECO:0000256" key="14">
    <source>
        <dbReference type="SAM" id="Coils"/>
    </source>
</evidence>
<dbReference type="SUPFAM" id="SSF47384">
    <property type="entry name" value="Homodimeric domain of signal transducing histidine kinase"/>
    <property type="match status" value="1"/>
</dbReference>
<dbReference type="InterPro" id="IPR005467">
    <property type="entry name" value="His_kinase_dom"/>
</dbReference>
<dbReference type="STRING" id="395961.Cyan7425_0583"/>
<dbReference type="Gene3D" id="1.10.287.130">
    <property type="match status" value="1"/>
</dbReference>
<dbReference type="OrthoDB" id="9809348at2"/>
<comment type="subcellular location">
    <subcellularLocation>
        <location evidence="2">Cell membrane</location>
        <topology evidence="2">Multi-pass membrane protein</topology>
    </subcellularLocation>
</comment>
<gene>
    <name evidence="18" type="ordered locus">Cyan7425_0583</name>
</gene>
<dbReference type="SMART" id="SM00388">
    <property type="entry name" value="HisKA"/>
    <property type="match status" value="1"/>
</dbReference>
<dbReference type="HOGENOM" id="CLU_000445_114_10_3"/>
<evidence type="ECO:0000313" key="18">
    <source>
        <dbReference type="EMBL" id="ACL42974.1"/>
    </source>
</evidence>
<dbReference type="InterPro" id="IPR029151">
    <property type="entry name" value="Sensor-like_sf"/>
</dbReference>
<feature type="coiled-coil region" evidence="14">
    <location>
        <begin position="426"/>
        <end position="460"/>
    </location>
</feature>
<protein>
    <recommendedName>
        <fullName evidence="3">histidine kinase</fullName>
        <ecNumber evidence="3">2.7.13.3</ecNumber>
    </recommendedName>
</protein>
<dbReference type="KEGG" id="cyn:Cyan7425_0583"/>
<evidence type="ECO:0000256" key="10">
    <source>
        <dbReference type="ARBA" id="ARBA00022840"/>
    </source>
</evidence>
<dbReference type="PROSITE" id="PS50109">
    <property type="entry name" value="HIS_KIN"/>
    <property type="match status" value="1"/>
</dbReference>
<sequence length="816" mass="90651">MTAPGNTHVKLPLVKLPLRVVLVGTFLLPIFLAVGLTGSVALRNGQESVGKLVNRFGHEEVSRIGEKLDSYLTVPRLINQSNVDGLELGTLNLSDRPQLQQYLWRQIRQFEQVTTIGVGLENGDYLGMKVQQGTSGAERQINLQVAGQQTGGKLLTYRLDGQGNVQTLRQSLPNYDPRQRPWYRQALQAGQFTWGPIYSQFSDRQQAIAGSQPFYDGSGKLLGVVNTDLSLAQLTQFLQDLPKSYPEDSFVPRGMALILDQAGKLVAAAHHDPARHTSAPPGHNSDPFLQTTIQQLSSPKAEFESETLKFNFQGQQQFLIVLPFQQQPGLNWLIALVIPEANALELVQQNLHTTLLTFLFSLCLSILLGLYISRWISYPILQLNRAAEAIARSATAHRPTNGFDQPVKVQGIRELEVLAHSFNQMARQLQSAFTSLRTVNEQLEQRVTQRTAALRQAEAELRGILAAMTELILVFDTQERLLKIVPTSTDQENQPPASLLYQPLPTVLPSPQVEAIRASMRQAIALEQTCTVDYSLVVGDREVWYSACISPINGDSVIFVARDITEQHRAEEELARTLEKEKQLNELKSRFVSMTSHEFRTPLTTILSSTELLQSHSHKWGEPRDLKHLERIHTAVERMTELLNGVLVLSKAEAGRLEFHPQSLNLEQFCRDLVEDLQSSAPEHQLLFSLTGNCTQVEMDEKLLQHILPNLLSNAIKYSPRGGSVRFEVTCTSTSVCFQIQDQGIGIPAADLPHLFESFHRAKNVGNISGTGLGLAIVKKSVDLHGGTISVTSEVGIGTTFIVILPLQLTVHSMEI</sequence>
<dbReference type="eggNOG" id="COG5002">
    <property type="taxonomic scope" value="Bacteria"/>
</dbReference>
<dbReference type="InterPro" id="IPR036097">
    <property type="entry name" value="HisK_dim/P_sf"/>
</dbReference>
<keyword evidence="5" id="KW-0597">Phosphoprotein</keyword>
<dbReference type="SMART" id="SM00387">
    <property type="entry name" value="HATPase_c"/>
    <property type="match status" value="1"/>
</dbReference>
<reference evidence="18" key="1">
    <citation type="submission" date="2009-01" db="EMBL/GenBank/DDBJ databases">
        <title>Complete sequence of chromosome Cyanothece sp. PCC 7425.</title>
        <authorList>
            <consortium name="US DOE Joint Genome Institute"/>
            <person name="Lucas S."/>
            <person name="Copeland A."/>
            <person name="Lapidus A."/>
            <person name="Glavina del Rio T."/>
            <person name="Dalin E."/>
            <person name="Tice H."/>
            <person name="Bruce D."/>
            <person name="Goodwin L."/>
            <person name="Pitluck S."/>
            <person name="Sims D."/>
            <person name="Meineke L."/>
            <person name="Brettin T."/>
            <person name="Detter J.C."/>
            <person name="Han C."/>
            <person name="Larimer F."/>
            <person name="Land M."/>
            <person name="Hauser L."/>
            <person name="Kyrpides N."/>
            <person name="Ovchinnikova G."/>
            <person name="Liberton M."/>
            <person name="Stoeckel J."/>
            <person name="Banerjee A."/>
            <person name="Singh A."/>
            <person name="Page L."/>
            <person name="Sato H."/>
            <person name="Zhao L."/>
            <person name="Sherman L."/>
            <person name="Pakrasi H."/>
            <person name="Richardson P."/>
        </authorList>
    </citation>
    <scope>NUCLEOTIDE SEQUENCE</scope>
    <source>
        <strain evidence="18">PCC 7425</strain>
    </source>
</reference>
<evidence type="ECO:0000256" key="15">
    <source>
        <dbReference type="SAM" id="Phobius"/>
    </source>
</evidence>
<dbReference type="SUPFAM" id="SSF55874">
    <property type="entry name" value="ATPase domain of HSP90 chaperone/DNA topoisomerase II/histidine kinase"/>
    <property type="match status" value="1"/>
</dbReference>
<dbReference type="AlphaFoldDB" id="B8HUS7"/>
<dbReference type="EMBL" id="CP001344">
    <property type="protein sequence ID" value="ACL42974.1"/>
    <property type="molecule type" value="Genomic_DNA"/>
</dbReference>
<feature type="domain" description="HAMP" evidence="17">
    <location>
        <begin position="374"/>
        <end position="434"/>
    </location>
</feature>
<dbReference type="SUPFAM" id="SSF158472">
    <property type="entry name" value="HAMP domain-like"/>
    <property type="match status" value="1"/>
</dbReference>
<dbReference type="Gene3D" id="3.30.450.20">
    <property type="entry name" value="PAS domain"/>
    <property type="match status" value="2"/>
</dbReference>
<keyword evidence="12" id="KW-0902">Two-component regulatory system</keyword>
<dbReference type="Gene3D" id="6.10.340.10">
    <property type="match status" value="1"/>
</dbReference>
<dbReference type="CDD" id="cd06225">
    <property type="entry name" value="HAMP"/>
    <property type="match status" value="1"/>
</dbReference>
<evidence type="ECO:0000256" key="5">
    <source>
        <dbReference type="ARBA" id="ARBA00022553"/>
    </source>
</evidence>
<evidence type="ECO:0000256" key="12">
    <source>
        <dbReference type="ARBA" id="ARBA00023012"/>
    </source>
</evidence>
<dbReference type="InterPro" id="IPR003594">
    <property type="entry name" value="HATPase_dom"/>
</dbReference>
<evidence type="ECO:0000256" key="2">
    <source>
        <dbReference type="ARBA" id="ARBA00004651"/>
    </source>
</evidence>
<organism evidence="18">
    <name type="scientific">Cyanothece sp. (strain PCC 7425 / ATCC 29141)</name>
    <dbReference type="NCBI Taxonomy" id="395961"/>
    <lineage>
        <taxon>Bacteria</taxon>
        <taxon>Bacillati</taxon>
        <taxon>Cyanobacteriota</taxon>
        <taxon>Cyanophyceae</taxon>
        <taxon>Gomontiellales</taxon>
        <taxon>Cyanothecaceae</taxon>
        <taxon>Cyanothece</taxon>
    </lineage>
</organism>
<feature type="transmembrane region" description="Helical" evidence="15">
    <location>
        <begin position="355"/>
        <end position="376"/>
    </location>
</feature>
<dbReference type="GO" id="GO:0005886">
    <property type="term" value="C:plasma membrane"/>
    <property type="evidence" value="ECO:0007669"/>
    <property type="project" value="UniProtKB-SubCell"/>
</dbReference>
<keyword evidence="8" id="KW-0547">Nucleotide-binding</keyword>
<dbReference type="Gene3D" id="3.30.565.10">
    <property type="entry name" value="Histidine kinase-like ATPase, C-terminal domain"/>
    <property type="match status" value="1"/>
</dbReference>
<dbReference type="PRINTS" id="PR00344">
    <property type="entry name" value="BCTRLSENSOR"/>
</dbReference>
<name>B8HUS7_CYAP4</name>
<evidence type="ECO:0000256" key="1">
    <source>
        <dbReference type="ARBA" id="ARBA00000085"/>
    </source>
</evidence>
<dbReference type="SUPFAM" id="SSF55785">
    <property type="entry name" value="PYP-like sensor domain (PAS domain)"/>
    <property type="match status" value="1"/>
</dbReference>
<evidence type="ECO:0000259" key="17">
    <source>
        <dbReference type="PROSITE" id="PS50885"/>
    </source>
</evidence>
<dbReference type="EC" id="2.7.13.3" evidence="3"/>
<proteinExistence type="predicted"/>
<keyword evidence="7 15" id="KW-0812">Transmembrane</keyword>
<keyword evidence="9 18" id="KW-0418">Kinase</keyword>
<evidence type="ECO:0000256" key="7">
    <source>
        <dbReference type="ARBA" id="ARBA00022692"/>
    </source>
</evidence>